<dbReference type="EMBL" id="BGZK01000555">
    <property type="protein sequence ID" value="GBP49956.1"/>
    <property type="molecule type" value="Genomic_DNA"/>
</dbReference>
<feature type="region of interest" description="Disordered" evidence="1">
    <location>
        <begin position="49"/>
        <end position="81"/>
    </location>
</feature>
<proteinExistence type="predicted"/>
<dbReference type="AlphaFoldDB" id="A0A4C1WEV5"/>
<accession>A0A4C1WEV5</accession>
<protein>
    <submittedName>
        <fullName evidence="2">Uncharacterized protein</fullName>
    </submittedName>
</protein>
<gene>
    <name evidence="2" type="ORF">EVAR_37041_1</name>
</gene>
<keyword evidence="3" id="KW-1185">Reference proteome</keyword>
<organism evidence="2 3">
    <name type="scientific">Eumeta variegata</name>
    <name type="common">Bagworm moth</name>
    <name type="synonym">Eumeta japonica</name>
    <dbReference type="NCBI Taxonomy" id="151549"/>
    <lineage>
        <taxon>Eukaryota</taxon>
        <taxon>Metazoa</taxon>
        <taxon>Ecdysozoa</taxon>
        <taxon>Arthropoda</taxon>
        <taxon>Hexapoda</taxon>
        <taxon>Insecta</taxon>
        <taxon>Pterygota</taxon>
        <taxon>Neoptera</taxon>
        <taxon>Endopterygota</taxon>
        <taxon>Lepidoptera</taxon>
        <taxon>Glossata</taxon>
        <taxon>Ditrysia</taxon>
        <taxon>Tineoidea</taxon>
        <taxon>Psychidae</taxon>
        <taxon>Oiketicinae</taxon>
        <taxon>Eumeta</taxon>
    </lineage>
</organism>
<dbReference type="Proteomes" id="UP000299102">
    <property type="component" value="Unassembled WGS sequence"/>
</dbReference>
<sequence length="113" mass="12879">MWHTSVILFVSTSDTSFWGSLTHCAARTAGYCVYQPNEISVYRSQHRPNVHGSTSDFLKRQPGEGATHRDQKYHRKRRSSTEQMIAIADPPAILTSRWDALLHFRIGSRCTSD</sequence>
<evidence type="ECO:0000313" key="2">
    <source>
        <dbReference type="EMBL" id="GBP49956.1"/>
    </source>
</evidence>
<feature type="compositionally biased region" description="Basic and acidic residues" evidence="1">
    <location>
        <begin position="57"/>
        <end position="70"/>
    </location>
</feature>
<evidence type="ECO:0000256" key="1">
    <source>
        <dbReference type="SAM" id="MobiDB-lite"/>
    </source>
</evidence>
<name>A0A4C1WEV5_EUMVA</name>
<reference evidence="2 3" key="1">
    <citation type="journal article" date="2019" name="Commun. Biol.">
        <title>The bagworm genome reveals a unique fibroin gene that provides high tensile strength.</title>
        <authorList>
            <person name="Kono N."/>
            <person name="Nakamura H."/>
            <person name="Ohtoshi R."/>
            <person name="Tomita M."/>
            <person name="Numata K."/>
            <person name="Arakawa K."/>
        </authorList>
    </citation>
    <scope>NUCLEOTIDE SEQUENCE [LARGE SCALE GENOMIC DNA]</scope>
</reference>
<evidence type="ECO:0000313" key="3">
    <source>
        <dbReference type="Proteomes" id="UP000299102"/>
    </source>
</evidence>
<comment type="caution">
    <text evidence="2">The sequence shown here is derived from an EMBL/GenBank/DDBJ whole genome shotgun (WGS) entry which is preliminary data.</text>
</comment>